<dbReference type="EMBL" id="MQWB01000001">
    <property type="protein sequence ID" value="OZC01614.1"/>
    <property type="molecule type" value="Genomic_DNA"/>
</dbReference>
<name>A0A259TVL1_9BACT</name>
<dbReference type="Proteomes" id="UP000216446">
    <property type="component" value="Unassembled WGS sequence"/>
</dbReference>
<keyword evidence="2" id="KW-1185">Reference proteome</keyword>
<proteinExistence type="predicted"/>
<sequence>MIDLYIAKSLAVSFGVEDYSGLYEVIWGLNSQYPEINQETKVRAADRAMRSLLDMGHVRFHSGPEGPTEETMPTVKALGVLDDPAVWKPPLERSGLPLYWFTATDAGGDALERGEYSSL</sequence>
<gene>
    <name evidence="1" type="ORF">BSZ36_00620</name>
</gene>
<organism evidence="1 2">
    <name type="scientific">Rubricoccus marinus</name>
    <dbReference type="NCBI Taxonomy" id="716817"/>
    <lineage>
        <taxon>Bacteria</taxon>
        <taxon>Pseudomonadati</taxon>
        <taxon>Rhodothermota</taxon>
        <taxon>Rhodothermia</taxon>
        <taxon>Rhodothermales</taxon>
        <taxon>Rubricoccaceae</taxon>
        <taxon>Rubricoccus</taxon>
    </lineage>
</organism>
<dbReference type="RefSeq" id="WP_094545235.1">
    <property type="nucleotide sequence ID" value="NZ_MQWB01000001.1"/>
</dbReference>
<evidence type="ECO:0000313" key="2">
    <source>
        <dbReference type="Proteomes" id="UP000216446"/>
    </source>
</evidence>
<protein>
    <submittedName>
        <fullName evidence="1">Uncharacterized protein</fullName>
    </submittedName>
</protein>
<dbReference type="AlphaFoldDB" id="A0A259TVL1"/>
<comment type="caution">
    <text evidence="1">The sequence shown here is derived from an EMBL/GenBank/DDBJ whole genome shotgun (WGS) entry which is preliminary data.</text>
</comment>
<dbReference type="InParanoid" id="A0A259TVL1"/>
<reference evidence="1 2" key="1">
    <citation type="submission" date="2016-11" db="EMBL/GenBank/DDBJ databases">
        <title>Study of marine rhodopsin-containing bacteria.</title>
        <authorList>
            <person name="Yoshizawa S."/>
            <person name="Kumagai Y."/>
            <person name="Kogure K."/>
        </authorList>
    </citation>
    <scope>NUCLEOTIDE SEQUENCE [LARGE SCALE GENOMIC DNA]</scope>
    <source>
        <strain evidence="1 2">SG-29</strain>
    </source>
</reference>
<evidence type="ECO:0000313" key="1">
    <source>
        <dbReference type="EMBL" id="OZC01614.1"/>
    </source>
</evidence>
<accession>A0A259TVL1</accession>
<dbReference type="OrthoDB" id="9835135at2"/>